<dbReference type="GeneID" id="92205209"/>
<dbReference type="EMBL" id="OZ022408">
    <property type="protein sequence ID" value="CAK9438866.1"/>
    <property type="molecule type" value="Genomic_DNA"/>
</dbReference>
<evidence type="ECO:0000313" key="13">
    <source>
        <dbReference type="EMBL" id="CAK9436658.1"/>
    </source>
</evidence>
<dbReference type="PANTHER" id="PTHR45339:SF1">
    <property type="entry name" value="HYBRID SIGNAL TRANSDUCTION HISTIDINE KINASE J"/>
    <property type="match status" value="1"/>
</dbReference>
<dbReference type="Proteomes" id="UP001497383">
    <property type="component" value="Chromosome 5"/>
</dbReference>
<dbReference type="Pfam" id="PF00447">
    <property type="entry name" value="HSF_DNA-bind"/>
    <property type="match status" value="1"/>
</dbReference>
<dbReference type="InterPro" id="IPR036390">
    <property type="entry name" value="WH_DNA-bd_sf"/>
</dbReference>
<dbReference type="Pfam" id="PF00072">
    <property type="entry name" value="Response_reg"/>
    <property type="match status" value="1"/>
</dbReference>
<evidence type="ECO:0000256" key="6">
    <source>
        <dbReference type="PIRNR" id="PIRNR002595"/>
    </source>
</evidence>
<dbReference type="Proteomes" id="UP001497383">
    <property type="component" value="Chromosome 7"/>
</dbReference>
<feature type="compositionally biased region" description="Polar residues" evidence="9">
    <location>
        <begin position="409"/>
        <end position="422"/>
    </location>
</feature>
<evidence type="ECO:0000259" key="10">
    <source>
        <dbReference type="PROSITE" id="PS50110"/>
    </source>
</evidence>
<feature type="compositionally biased region" description="Polar residues" evidence="9">
    <location>
        <begin position="327"/>
        <end position="349"/>
    </location>
</feature>
<dbReference type="EMBL" id="OZ022409">
    <property type="protein sequence ID" value="CAK9440771.1"/>
    <property type="molecule type" value="Genomic_DNA"/>
</dbReference>
<feature type="compositionally biased region" description="Polar residues" evidence="9">
    <location>
        <begin position="356"/>
        <end position="374"/>
    </location>
</feature>
<dbReference type="InterPro" id="IPR014402">
    <property type="entry name" value="Sig_transdc_resp-reg_Skn7"/>
</dbReference>
<feature type="compositionally biased region" description="Basic residues" evidence="9">
    <location>
        <begin position="449"/>
        <end position="472"/>
    </location>
</feature>
<proteinExistence type="predicted"/>
<dbReference type="PRINTS" id="PR00056">
    <property type="entry name" value="HSFDOMAIN"/>
</dbReference>
<feature type="region of interest" description="Disordered" evidence="9">
    <location>
        <begin position="127"/>
        <end position="194"/>
    </location>
</feature>
<dbReference type="EMBL" id="OZ022408">
    <property type="protein sequence ID" value="CAK9439815.1"/>
    <property type="molecule type" value="Genomic_DNA"/>
</dbReference>
<feature type="modified residue" description="4-aspartylphosphate" evidence="7">
    <location>
        <position position="586"/>
    </location>
</feature>
<dbReference type="RefSeq" id="XP_066826951.1">
    <property type="nucleotide sequence ID" value="XM_066971172.1"/>
</dbReference>
<evidence type="ECO:0000313" key="17">
    <source>
        <dbReference type="EMBL" id="CAK9440771.1"/>
    </source>
</evidence>
<reference evidence="17 20" key="1">
    <citation type="submission" date="2024-03" db="EMBL/GenBank/DDBJ databases">
        <authorList>
            <person name="Brejova B."/>
        </authorList>
    </citation>
    <scope>NUCLEOTIDE SEQUENCE [LARGE SCALE GENOMIC DNA]</scope>
    <source>
        <strain evidence="17 20">CBS 14171</strain>
    </source>
</reference>
<evidence type="ECO:0000313" key="16">
    <source>
        <dbReference type="EMBL" id="CAK9439815.1"/>
    </source>
</evidence>
<dbReference type="Gene3D" id="3.40.50.2300">
    <property type="match status" value="1"/>
</dbReference>
<dbReference type="SMART" id="SM00448">
    <property type="entry name" value="REC"/>
    <property type="match status" value="1"/>
</dbReference>
<evidence type="ECO:0000313" key="11">
    <source>
        <dbReference type="EMBL" id="CAK9435286.1"/>
    </source>
</evidence>
<dbReference type="Proteomes" id="UP001497383">
    <property type="component" value="Chromosome 1"/>
</dbReference>
<name>A0ABP0ZU52_9ASCO</name>
<dbReference type="SUPFAM" id="SSF52172">
    <property type="entry name" value="CheY-like"/>
    <property type="match status" value="1"/>
</dbReference>
<evidence type="ECO:0000256" key="8">
    <source>
        <dbReference type="SAM" id="Coils"/>
    </source>
</evidence>
<feature type="compositionally biased region" description="Low complexity" evidence="9">
    <location>
        <begin position="140"/>
        <end position="160"/>
    </location>
</feature>
<feature type="coiled-coil region" evidence="8">
    <location>
        <begin position="204"/>
        <end position="231"/>
    </location>
</feature>
<dbReference type="PANTHER" id="PTHR45339">
    <property type="entry name" value="HYBRID SIGNAL TRANSDUCTION HISTIDINE KINASE J"/>
    <property type="match status" value="1"/>
</dbReference>
<keyword evidence="3" id="KW-0902">Two-component regulatory system</keyword>
<sequence>MSVPPSTTTSLKHTIAPNSTLATTSSSNQSGSNDFVKKLFLMLQEDSYKNIVKWTQNGDSFVVINTNNFTKDILPRHFKHSNFASFVRQLNKYDFHKVKIPNEAKSSYPYGEDAWEFKHPDFRINDRESLDNIKRKGPTTKKTGGASPSSSNNGSKPTSAAIKKNPSLSEVNVETAANDSTRVPLPQSSHPASNHNYIQLSQSQNHLREQVDALKESNQVLSQENAVLQKKYKTLVDHIVSINSFNERYYRSMSLLINVLLQSGIKIPPLDFPPPNALGPGPFTHPDPNASMSTANHLGSLSATSLPSISQHLQSQSPRIPPHLQSPVVSTQSMQPSGGASTMGMTQPIPSHLVGASQQPSQPAVLNNNRSLSIPSGRPPQTAYSATSPISGLATLSRSSSVTQANQAFLPTKSANQTLDRTQSMDDVHQGPPPRGSNSGQTLDQQPPHLHRHQQHQHQHQHQQHQHQHQHQQHHENHQQSLSSSSQTNPGTAPEDYVHASPANNKPLSPLTSSSASPKTNVLPQTSTTSIANPKFHVLLVEDDNVCIQLCRKFLVKYGCQVTVVTDGLNAISTVENTKYDLVLMDIVMPNLDGATATSVIRSFDTKTPIIAMTGNIEDNDLVTYLQNGMSDILAKPFTKDDLYSILAKHLLKDGDESEEPMNKKSRLE</sequence>
<dbReference type="Proteomes" id="UP001497383">
    <property type="component" value="Chromosome 6"/>
</dbReference>
<dbReference type="EMBL" id="OZ022406">
    <property type="protein sequence ID" value="CAK9436658.1"/>
    <property type="molecule type" value="Genomic_DNA"/>
</dbReference>
<evidence type="ECO:0000256" key="7">
    <source>
        <dbReference type="PROSITE-ProRule" id="PRU00169"/>
    </source>
</evidence>
<evidence type="ECO:0000313" key="15">
    <source>
        <dbReference type="EMBL" id="CAK9438866.1"/>
    </source>
</evidence>
<evidence type="ECO:0000256" key="2">
    <source>
        <dbReference type="ARBA" id="ARBA00022553"/>
    </source>
</evidence>
<dbReference type="EMBL" id="OZ022405">
    <property type="protein sequence ID" value="CAK9435286.1"/>
    <property type="molecule type" value="Genomic_DNA"/>
</dbReference>
<dbReference type="SMART" id="SM00415">
    <property type="entry name" value="HSF"/>
    <property type="match status" value="1"/>
</dbReference>
<evidence type="ECO:0000256" key="4">
    <source>
        <dbReference type="ARBA" id="ARBA00023125"/>
    </source>
</evidence>
<evidence type="ECO:0000313" key="14">
    <source>
        <dbReference type="EMBL" id="CAK9437729.1"/>
    </source>
</evidence>
<dbReference type="CDD" id="cd17546">
    <property type="entry name" value="REC_hyHK_CKI1_RcsC-like"/>
    <property type="match status" value="1"/>
</dbReference>
<dbReference type="EMBL" id="OZ022410">
    <property type="protein sequence ID" value="CAK9440881.1"/>
    <property type="molecule type" value="Genomic_DNA"/>
</dbReference>
<keyword evidence="4 6" id="KW-0238">DNA-binding</keyword>
<keyword evidence="6" id="KW-0804">Transcription</keyword>
<organism evidence="17 20">
    <name type="scientific">Lodderomyces beijingensis</name>
    <dbReference type="NCBI Taxonomy" id="1775926"/>
    <lineage>
        <taxon>Eukaryota</taxon>
        <taxon>Fungi</taxon>
        <taxon>Dikarya</taxon>
        <taxon>Ascomycota</taxon>
        <taxon>Saccharomycotina</taxon>
        <taxon>Pichiomycetes</taxon>
        <taxon>Debaryomycetaceae</taxon>
        <taxon>Candida/Lodderomyces clade</taxon>
        <taxon>Lodderomyces</taxon>
    </lineage>
</organism>
<gene>
    <name evidence="11" type="ORF">LODBEIA_P00130</name>
    <name evidence="12" type="ORF">LODBEIA_P11550</name>
    <name evidence="13" type="ORF">LODBEIA_P11800</name>
    <name evidence="14" type="ORF">LODBEIA_P21070</name>
    <name evidence="15" type="ORF">LODBEIA_P30900</name>
    <name evidence="16" type="ORF">LODBEIA_P39150</name>
    <name evidence="17" type="ORF">LODBEIA_P47250</name>
    <name evidence="18" type="ORF">LODBEIA_P47500</name>
    <name evidence="19" type="ORF">LODBEIA_P57490</name>
</gene>
<dbReference type="InterPro" id="IPR036388">
    <property type="entry name" value="WH-like_DNA-bd_sf"/>
</dbReference>
<feature type="region of interest" description="Disordered" evidence="9">
    <location>
        <begin position="1"/>
        <end position="30"/>
    </location>
</feature>
<evidence type="ECO:0000256" key="9">
    <source>
        <dbReference type="SAM" id="MobiDB-lite"/>
    </source>
</evidence>
<dbReference type="PIRSF" id="PIRSF002595">
    <property type="entry name" value="RR_SKN7"/>
    <property type="match status" value="1"/>
</dbReference>
<feature type="domain" description="Response regulatory" evidence="10">
    <location>
        <begin position="537"/>
        <end position="651"/>
    </location>
</feature>
<comment type="subcellular location">
    <subcellularLocation>
        <location evidence="1 6">Nucleus</location>
    </subcellularLocation>
</comment>
<feature type="compositionally biased region" description="Polar residues" evidence="9">
    <location>
        <begin position="309"/>
        <end position="318"/>
    </location>
</feature>
<dbReference type="PROSITE" id="PS50110">
    <property type="entry name" value="RESPONSE_REGULATORY"/>
    <property type="match status" value="1"/>
</dbReference>
<dbReference type="InterPro" id="IPR001789">
    <property type="entry name" value="Sig_transdc_resp-reg_receiver"/>
</dbReference>
<keyword evidence="20" id="KW-1185">Reference proteome</keyword>
<evidence type="ECO:0000313" key="12">
    <source>
        <dbReference type="EMBL" id="CAK9436631.1"/>
    </source>
</evidence>
<protein>
    <recommendedName>
        <fullName evidence="6">Transcription factor</fullName>
    </recommendedName>
</protein>
<evidence type="ECO:0000313" key="18">
    <source>
        <dbReference type="EMBL" id="CAK9440881.1"/>
    </source>
</evidence>
<evidence type="ECO:0000256" key="3">
    <source>
        <dbReference type="ARBA" id="ARBA00023012"/>
    </source>
</evidence>
<dbReference type="SUPFAM" id="SSF46785">
    <property type="entry name" value="Winged helix' DNA-binding domain"/>
    <property type="match status" value="1"/>
</dbReference>
<evidence type="ECO:0000256" key="5">
    <source>
        <dbReference type="ARBA" id="ARBA00023242"/>
    </source>
</evidence>
<feature type="region of interest" description="Disordered" evidence="9">
    <location>
        <begin position="309"/>
        <end position="387"/>
    </location>
</feature>
<dbReference type="Gene3D" id="1.10.10.10">
    <property type="entry name" value="Winged helix-like DNA-binding domain superfamily/Winged helix DNA-binding domain"/>
    <property type="match status" value="1"/>
</dbReference>
<dbReference type="Proteomes" id="UP001497383">
    <property type="component" value="Chromosome 4"/>
</dbReference>
<evidence type="ECO:0000313" key="19">
    <source>
        <dbReference type="EMBL" id="CAK9441881.1"/>
    </source>
</evidence>
<dbReference type="EMBL" id="OZ022411">
    <property type="protein sequence ID" value="CAK9441881.1"/>
    <property type="molecule type" value="Genomic_DNA"/>
</dbReference>
<dbReference type="InterPro" id="IPR000232">
    <property type="entry name" value="HSF_DNA-bd"/>
</dbReference>
<evidence type="ECO:0000313" key="20">
    <source>
        <dbReference type="Proteomes" id="UP001497383"/>
    </source>
</evidence>
<dbReference type="Proteomes" id="UP001497383">
    <property type="component" value="Chromosome 2"/>
</dbReference>
<dbReference type="EMBL" id="OZ022406">
    <property type="protein sequence ID" value="CAK9437729.1"/>
    <property type="molecule type" value="Genomic_DNA"/>
</dbReference>
<feature type="compositionally biased region" description="Polar residues" evidence="9">
    <location>
        <begin position="166"/>
        <end position="194"/>
    </location>
</feature>
<dbReference type="EMBL" id="OZ022405">
    <property type="protein sequence ID" value="CAK9436631.1"/>
    <property type="molecule type" value="Genomic_DNA"/>
</dbReference>
<keyword evidence="2 7" id="KW-0597">Phosphoprotein</keyword>
<keyword evidence="8" id="KW-0175">Coiled coil</keyword>
<keyword evidence="6" id="KW-0805">Transcription regulation</keyword>
<feature type="region of interest" description="Disordered" evidence="9">
    <location>
        <begin position="409"/>
        <end position="527"/>
    </location>
</feature>
<evidence type="ECO:0000256" key="1">
    <source>
        <dbReference type="ARBA" id="ARBA00004123"/>
    </source>
</evidence>
<dbReference type="PROSITE" id="PS00434">
    <property type="entry name" value="HSF_DOMAIN"/>
    <property type="match status" value="1"/>
</dbReference>
<accession>A0ABP0ZU52</accession>
<dbReference type="InterPro" id="IPR011006">
    <property type="entry name" value="CheY-like_superfamily"/>
</dbReference>
<keyword evidence="5 6" id="KW-0539">Nucleus</keyword>
<feature type="compositionally biased region" description="Low complexity" evidence="9">
    <location>
        <begin position="506"/>
        <end position="520"/>
    </location>
</feature>